<dbReference type="InterPro" id="IPR007644">
    <property type="entry name" value="RNA_pol_bsu_protrusion"/>
</dbReference>
<dbReference type="Pfam" id="PF04563">
    <property type="entry name" value="RNA_pol_Rpb2_1"/>
    <property type="match status" value="1"/>
</dbReference>
<evidence type="ECO:0000256" key="8">
    <source>
        <dbReference type="RuleBase" id="RU000434"/>
    </source>
</evidence>
<feature type="domain" description="RNA polymerase beta subunit protrusion" evidence="14">
    <location>
        <begin position="27"/>
        <end position="475"/>
    </location>
</feature>
<keyword evidence="18" id="KW-1185">Reference proteome</keyword>
<keyword evidence="5 7" id="KW-0804">Transcription</keyword>
<keyword evidence="3 7" id="KW-0808">Transferase</keyword>
<dbReference type="Gene3D" id="2.40.50.150">
    <property type="match status" value="1"/>
</dbReference>
<evidence type="ECO:0000256" key="5">
    <source>
        <dbReference type="ARBA" id="ARBA00023163"/>
    </source>
</evidence>
<comment type="catalytic activity">
    <reaction evidence="6 7 9">
        <text>RNA(n) + a ribonucleoside 5'-triphosphate = RNA(n+1) + diphosphate</text>
        <dbReference type="Rhea" id="RHEA:21248"/>
        <dbReference type="Rhea" id="RHEA-COMP:14527"/>
        <dbReference type="Rhea" id="RHEA-COMP:17342"/>
        <dbReference type="ChEBI" id="CHEBI:33019"/>
        <dbReference type="ChEBI" id="CHEBI:61557"/>
        <dbReference type="ChEBI" id="CHEBI:140395"/>
        <dbReference type="EC" id="2.7.7.6"/>
    </reaction>
</comment>
<keyword evidence="2 7" id="KW-0240">DNA-directed RNA polymerase</keyword>
<feature type="domain" description="RNA polymerase Rpb2" evidence="13">
    <location>
        <begin position="396"/>
        <end position="431"/>
    </location>
</feature>
<dbReference type="EMBL" id="JACRTG010000018">
    <property type="protein sequence ID" value="MBC8588118.1"/>
    <property type="molecule type" value="Genomic_DNA"/>
</dbReference>
<evidence type="ECO:0000256" key="4">
    <source>
        <dbReference type="ARBA" id="ARBA00022695"/>
    </source>
</evidence>
<evidence type="ECO:0000256" key="10">
    <source>
        <dbReference type="SAM" id="MobiDB-lite"/>
    </source>
</evidence>
<dbReference type="InterPro" id="IPR014724">
    <property type="entry name" value="RNA_pol_RPB2_OB-fold"/>
</dbReference>
<dbReference type="HAMAP" id="MF_01321">
    <property type="entry name" value="RNApol_bact_RpoB"/>
    <property type="match status" value="1"/>
</dbReference>
<dbReference type="Gene3D" id="3.90.1100.10">
    <property type="match status" value="1"/>
</dbReference>
<proteinExistence type="inferred from homology"/>
<dbReference type="InterPro" id="IPR007121">
    <property type="entry name" value="RNA_pol_bsu_CS"/>
</dbReference>
<dbReference type="GO" id="GO:0032549">
    <property type="term" value="F:ribonucleoside binding"/>
    <property type="evidence" value="ECO:0007669"/>
    <property type="project" value="InterPro"/>
</dbReference>
<feature type="region of interest" description="Disordered" evidence="10">
    <location>
        <begin position="1185"/>
        <end position="1239"/>
    </location>
</feature>
<dbReference type="Gene3D" id="2.40.270.10">
    <property type="entry name" value="DNA-directed RNA polymerase, subunit 2, domain 6"/>
    <property type="match status" value="1"/>
</dbReference>
<dbReference type="PANTHER" id="PTHR20856">
    <property type="entry name" value="DNA-DIRECTED RNA POLYMERASE I SUBUNIT 2"/>
    <property type="match status" value="1"/>
</dbReference>
<dbReference type="FunFam" id="3.90.1800.10:FF:000001">
    <property type="entry name" value="DNA-directed RNA polymerase subunit beta"/>
    <property type="match status" value="1"/>
</dbReference>
<dbReference type="GO" id="GO:0003899">
    <property type="term" value="F:DNA-directed RNA polymerase activity"/>
    <property type="evidence" value="ECO:0007669"/>
    <property type="project" value="UniProtKB-UniRule"/>
</dbReference>
<dbReference type="Gene3D" id="3.90.1110.10">
    <property type="entry name" value="RNA polymerase Rpb2, domain 2"/>
    <property type="match status" value="1"/>
</dbReference>
<feature type="domain" description="RNA polymerase Rpb2" evidence="12">
    <location>
        <begin position="1086"/>
        <end position="1161"/>
    </location>
</feature>
<dbReference type="InterPro" id="IPR037033">
    <property type="entry name" value="DNA-dir_RNAP_su2_hyb_sf"/>
</dbReference>
<comment type="subunit">
    <text evidence="7 9">The RNAP catalytic core consists of 2 alpha, 1 beta, 1 beta' and 1 omega subunit. When a sigma factor is associated with the core the holoenzyme is formed, which can initiate transcription.</text>
</comment>
<sequence>MVHPVTLGKRVRMSYSRIDEVIDLPDLIEVQKSSFEWFIKEGLKEVFEDISPIQDYTGNLILEFVDYHIGDNLKYDEDEARERDAYYSAPLKVKVRLINKETGEVKEQEVFMGDMPLMTDKGTFIINGAERVVVSQLVRSPGVYFAEEIDKTGKKLYFSTLIPNRGAWLEYESDSNDIVYVRIDRTRKVPITTLLRALGIVSNSEIVEVLGETEQLLRTFEKDNTTTEEEALVEIYKRLRPGEPPTVDSARTLLNNLFFDPRRYDLAKVGRYKFNKKLSLYNRIYGKRAAEDIINPETGELFVAHGEKITRDKAIEIENCGINSVNILLEDGKSIRVVGNNFVNGESLNLPFSLEELGLKEKIYYPLLKELVDLYDDPEQLKEAVKERVKDLSPKHILTDDIVASMNYEFNLFFGIGKTDDIDHLGNRRLRSVGELLQNQFRIGLSRMERVVRERMTIQDIDVATPQALINIRPVVASIKEFFGSSQLSQFMDQTNPLAELTHKRRMSALGPGGLSRDRAGVEVRDVNNSHYGRMCPIETPEGPNIGLITSLATYARINEYGFIEAPYRKVIKGAGIVTNEIHYLTADVEDEFVIAQSNERLNENNEFINKRVVARGKGGNADIYASTEVDYMDVSPKQIVSVGTAMIPFLENDDANRALMGANMQRQAVPLLKSEAPIIGTGIEYKAAKDSGVVVVSKNSGVVEKVSSSEIIIRREKDNQLDRYKLLKFKRSNQGTTINQRPIVKEGEKIEADQIIADGPSTDLGEIALGKNVLIAFMTWEGYNYEDAILINEKLVMEDTLTSVHIEEYESEARDTKLGPEEITRDIPNVGDDMLKDLDDRGIIRIGAEVKSGDILVGKVTPKGETELTAEERLLRAIFGEKAREVRDTSLRVPHGEAGIILDVKIYSRENSDELPPGVNQMVRVFVATKRKINVGDKMCGRHGNKGVISRILPEEDMPYLPDGTPIQIVLNPLGVPSRMNLGQVLEVHLGLAAKKLGWYVATPVFDGANEEDIWEALKEAGYPQSGKIQLRDGRTGDYFKNPVTVGYMYMLKLHHLVDDKIHARSTGPYSLVTQQPLGGKAQFGGQRFGEMEVWALEAYGASHTLQEILTVKSDDIVGRVKTYEAIVKGENIPEPGIPESFKVLIKELQSLALDVKVLTEDDGEIEIKESLDDDLSDLELIGEDLSQDSVFEDEDDEEDKKADKHISQGVPSGFILEEGSEDDDDTDNDDFDDVDFD</sequence>
<dbReference type="Pfam" id="PF04565">
    <property type="entry name" value="RNA_pol_Rpb2_3"/>
    <property type="match status" value="1"/>
</dbReference>
<evidence type="ECO:0000259" key="12">
    <source>
        <dbReference type="Pfam" id="PF04560"/>
    </source>
</evidence>
<dbReference type="SUPFAM" id="SSF64484">
    <property type="entry name" value="beta and beta-prime subunits of DNA dependent RNA-polymerase"/>
    <property type="match status" value="1"/>
</dbReference>
<dbReference type="RefSeq" id="WP_262429572.1">
    <property type="nucleotide sequence ID" value="NZ_JACRTG010000018.1"/>
</dbReference>
<evidence type="ECO:0000256" key="2">
    <source>
        <dbReference type="ARBA" id="ARBA00022478"/>
    </source>
</evidence>
<evidence type="ECO:0000256" key="9">
    <source>
        <dbReference type="RuleBase" id="RU363031"/>
    </source>
</evidence>
<evidence type="ECO:0000259" key="13">
    <source>
        <dbReference type="Pfam" id="PF04561"/>
    </source>
</evidence>
<evidence type="ECO:0000256" key="6">
    <source>
        <dbReference type="ARBA" id="ARBA00048552"/>
    </source>
</evidence>
<dbReference type="InterPro" id="IPR037034">
    <property type="entry name" value="RNA_pol_Rpb2_2_sf"/>
</dbReference>
<gene>
    <name evidence="7" type="primary">rpoB</name>
    <name evidence="17" type="ORF">H8707_07690</name>
</gene>
<dbReference type="Pfam" id="PF10385">
    <property type="entry name" value="RNA_pol_Rpb2_45"/>
    <property type="match status" value="1"/>
</dbReference>
<dbReference type="GO" id="GO:0003677">
    <property type="term" value="F:DNA binding"/>
    <property type="evidence" value="ECO:0007669"/>
    <property type="project" value="UniProtKB-UniRule"/>
</dbReference>
<dbReference type="InterPro" id="IPR007641">
    <property type="entry name" value="RNA_pol_Rpb2_7"/>
</dbReference>
<dbReference type="EC" id="2.7.7.6" evidence="7 9"/>
<dbReference type="AlphaFoldDB" id="A0A926IKX7"/>
<comment type="function">
    <text evidence="1 7 9">DNA-dependent RNA polymerase catalyzes the transcription of DNA into RNA using the four ribonucleoside triphosphates as substrates.</text>
</comment>
<dbReference type="Gene3D" id="3.90.1800.10">
    <property type="entry name" value="RNA polymerase alpha subunit dimerisation domain"/>
    <property type="match status" value="1"/>
</dbReference>
<evidence type="ECO:0000256" key="1">
    <source>
        <dbReference type="ARBA" id="ARBA00004026"/>
    </source>
</evidence>
<evidence type="ECO:0000259" key="11">
    <source>
        <dbReference type="Pfam" id="PF00562"/>
    </source>
</evidence>
<dbReference type="Gene3D" id="2.30.150.10">
    <property type="entry name" value="DNA-directed RNA polymerase, beta subunit, external 1 domain"/>
    <property type="match status" value="1"/>
</dbReference>
<feature type="compositionally biased region" description="Acidic residues" evidence="10">
    <location>
        <begin position="1185"/>
        <end position="1200"/>
    </location>
</feature>
<feature type="compositionally biased region" description="Acidic residues" evidence="10">
    <location>
        <begin position="1220"/>
        <end position="1239"/>
    </location>
</feature>
<dbReference type="Pfam" id="PF04561">
    <property type="entry name" value="RNA_pol_Rpb2_2"/>
    <property type="match status" value="2"/>
</dbReference>
<dbReference type="InterPro" id="IPR015712">
    <property type="entry name" value="DNA-dir_RNA_pol_su2"/>
</dbReference>
<name>A0A926IKX7_9FIRM</name>
<dbReference type="InterPro" id="IPR042107">
    <property type="entry name" value="DNA-dir_RNA_pol_bsu_ext_1_sf"/>
</dbReference>
<feature type="domain" description="RNA polymerase Rpb2" evidence="13">
    <location>
        <begin position="139"/>
        <end position="283"/>
    </location>
</feature>
<feature type="domain" description="RNA polymerase Rpb2" evidence="15">
    <location>
        <begin position="490"/>
        <end position="558"/>
    </location>
</feature>
<dbReference type="InterPro" id="IPR007645">
    <property type="entry name" value="RNA_pol_Rpb2_3"/>
</dbReference>
<evidence type="ECO:0000259" key="15">
    <source>
        <dbReference type="Pfam" id="PF04565"/>
    </source>
</evidence>
<evidence type="ECO:0000313" key="18">
    <source>
        <dbReference type="Proteomes" id="UP000601171"/>
    </source>
</evidence>
<accession>A0A926IKX7</accession>
<evidence type="ECO:0000256" key="7">
    <source>
        <dbReference type="HAMAP-Rule" id="MF_01321"/>
    </source>
</evidence>
<dbReference type="InterPro" id="IPR007642">
    <property type="entry name" value="RNA_pol_Rpb2_2"/>
</dbReference>
<dbReference type="Proteomes" id="UP000601171">
    <property type="component" value="Unassembled WGS sequence"/>
</dbReference>
<dbReference type="Gene3D" id="2.40.50.100">
    <property type="match status" value="1"/>
</dbReference>
<dbReference type="NCBIfam" id="NF001616">
    <property type="entry name" value="PRK00405.1"/>
    <property type="match status" value="1"/>
</dbReference>
<dbReference type="GO" id="GO:0006351">
    <property type="term" value="P:DNA-templated transcription"/>
    <property type="evidence" value="ECO:0007669"/>
    <property type="project" value="UniProtKB-UniRule"/>
</dbReference>
<comment type="similarity">
    <text evidence="7 8">Belongs to the RNA polymerase beta chain family.</text>
</comment>
<feature type="domain" description="DNA-directed RNA polymerase subunit 2 hybrid-binding" evidence="11">
    <location>
        <begin position="698"/>
        <end position="1084"/>
    </location>
</feature>
<dbReference type="InterPro" id="IPR010243">
    <property type="entry name" value="RNA_pol_bsu_bac"/>
</dbReference>
<dbReference type="InterPro" id="IPR007120">
    <property type="entry name" value="DNA-dir_RNAP_su2_dom"/>
</dbReference>
<dbReference type="InterPro" id="IPR019462">
    <property type="entry name" value="DNA-dir_RNA_pol_bsu_external_1"/>
</dbReference>
<dbReference type="GO" id="GO:0000428">
    <property type="term" value="C:DNA-directed RNA polymerase complex"/>
    <property type="evidence" value="ECO:0007669"/>
    <property type="project" value="UniProtKB-KW"/>
</dbReference>
<keyword evidence="4 7" id="KW-0548">Nucleotidyltransferase</keyword>
<feature type="domain" description="DNA-directed RNA polymerase beta subunit external 1" evidence="16">
    <location>
        <begin position="568"/>
        <end position="636"/>
    </location>
</feature>
<dbReference type="NCBIfam" id="TIGR02013">
    <property type="entry name" value="rpoB"/>
    <property type="match status" value="1"/>
</dbReference>
<evidence type="ECO:0000256" key="3">
    <source>
        <dbReference type="ARBA" id="ARBA00022679"/>
    </source>
</evidence>
<reference evidence="17" key="1">
    <citation type="submission" date="2020-08" db="EMBL/GenBank/DDBJ databases">
        <title>Genome public.</title>
        <authorList>
            <person name="Liu C."/>
            <person name="Sun Q."/>
        </authorList>
    </citation>
    <scope>NUCLEOTIDE SEQUENCE</scope>
    <source>
        <strain evidence="17">BX21</strain>
    </source>
</reference>
<comment type="caution">
    <text evidence="17">The sequence shown here is derived from an EMBL/GenBank/DDBJ whole genome shotgun (WGS) entry which is preliminary data.</text>
</comment>
<evidence type="ECO:0000313" key="17">
    <source>
        <dbReference type="EMBL" id="MBC8588118.1"/>
    </source>
</evidence>
<dbReference type="CDD" id="cd00653">
    <property type="entry name" value="RNA_pol_B_RPB2"/>
    <property type="match status" value="1"/>
</dbReference>
<dbReference type="Pfam" id="PF04560">
    <property type="entry name" value="RNA_pol_Rpb2_7"/>
    <property type="match status" value="1"/>
</dbReference>
<dbReference type="PROSITE" id="PS01166">
    <property type="entry name" value="RNA_POL_BETA"/>
    <property type="match status" value="1"/>
</dbReference>
<protein>
    <recommendedName>
        <fullName evidence="7 9">DNA-directed RNA polymerase subunit beta</fullName>
        <shortName evidence="7">RNAP subunit beta</shortName>
        <ecNumber evidence="7 9">2.7.7.6</ecNumber>
    </recommendedName>
    <alternativeName>
        <fullName evidence="7">RNA polymerase subunit beta</fullName>
    </alternativeName>
    <alternativeName>
        <fullName evidence="7">Transcriptase subunit beta</fullName>
    </alternativeName>
</protein>
<organism evidence="17 18">
    <name type="scientific">Paratissierella segnis</name>
    <dbReference type="NCBI Taxonomy" id="2763679"/>
    <lineage>
        <taxon>Bacteria</taxon>
        <taxon>Bacillati</taxon>
        <taxon>Bacillota</taxon>
        <taxon>Tissierellia</taxon>
        <taxon>Tissierellales</taxon>
        <taxon>Tissierellaceae</taxon>
        <taxon>Paratissierella</taxon>
    </lineage>
</organism>
<evidence type="ECO:0000259" key="16">
    <source>
        <dbReference type="Pfam" id="PF10385"/>
    </source>
</evidence>
<dbReference type="Pfam" id="PF00562">
    <property type="entry name" value="RNA_pol_Rpb2_6"/>
    <property type="match status" value="1"/>
</dbReference>
<evidence type="ECO:0000259" key="14">
    <source>
        <dbReference type="Pfam" id="PF04563"/>
    </source>
</evidence>